<reference evidence="5 6" key="1">
    <citation type="submission" date="2019-02" db="EMBL/GenBank/DDBJ databases">
        <title>Sequencing the genomes of 1000 actinobacteria strains.</title>
        <authorList>
            <person name="Klenk H.-P."/>
        </authorList>
    </citation>
    <scope>NUCLEOTIDE SEQUENCE [LARGE SCALE GENOMIC DNA]</scope>
    <source>
        <strain evidence="5 6">DSM 44509</strain>
    </source>
</reference>
<dbReference type="Gene3D" id="3.20.20.100">
    <property type="entry name" value="NADP-dependent oxidoreductase domain"/>
    <property type="match status" value="1"/>
</dbReference>
<dbReference type="PANTHER" id="PTHR43150">
    <property type="entry name" value="HYPERKINETIC, ISOFORM M"/>
    <property type="match status" value="1"/>
</dbReference>
<evidence type="ECO:0000256" key="3">
    <source>
        <dbReference type="ARBA" id="ARBA00023002"/>
    </source>
</evidence>
<evidence type="ECO:0000313" key="6">
    <source>
        <dbReference type="Proteomes" id="UP000292507"/>
    </source>
</evidence>
<gene>
    <name evidence="5" type="ORF">BKA19_1796</name>
</gene>
<accession>A0A4V2G279</accession>
<dbReference type="EMBL" id="SHKV01000001">
    <property type="protein sequence ID" value="RZU32106.1"/>
    <property type="molecule type" value="Genomic_DNA"/>
</dbReference>
<proteinExistence type="inferred from homology"/>
<comment type="caution">
    <text evidence="5">The sequence shown here is derived from an EMBL/GenBank/DDBJ whole genome shotgun (WGS) entry which is preliminary data.</text>
</comment>
<dbReference type="RefSeq" id="WP_104528960.1">
    <property type="nucleotide sequence ID" value="NZ_POQT01000020.1"/>
</dbReference>
<dbReference type="AlphaFoldDB" id="A0A4V2G279"/>
<dbReference type="InterPro" id="IPR023210">
    <property type="entry name" value="NADP_OxRdtase_dom"/>
</dbReference>
<feature type="domain" description="NADP-dependent oxidoreductase" evidence="4">
    <location>
        <begin position="28"/>
        <end position="330"/>
    </location>
</feature>
<dbReference type="SUPFAM" id="SSF51430">
    <property type="entry name" value="NAD(P)-linked oxidoreductase"/>
    <property type="match status" value="1"/>
</dbReference>
<dbReference type="InterPro" id="IPR005399">
    <property type="entry name" value="K_chnl_volt-dep_bsu_KCNAB-rel"/>
</dbReference>
<keyword evidence="6" id="KW-1185">Reference proteome</keyword>
<dbReference type="GO" id="GO:0016491">
    <property type="term" value="F:oxidoreductase activity"/>
    <property type="evidence" value="ECO:0007669"/>
    <property type="project" value="UniProtKB-KW"/>
</dbReference>
<dbReference type="OrthoDB" id="9768793at2"/>
<dbReference type="Pfam" id="PF00248">
    <property type="entry name" value="Aldo_ket_red"/>
    <property type="match status" value="1"/>
</dbReference>
<name>A0A4V2G279_9ACTN</name>
<sequence length="344" mass="37533">MSYIPAPDRYDRMPHRRVGRSGLQLPAVSLGTWHNFGDDTPLARQRALLQHAFDLGITHIDIANGYGPPPGSTERNVGRLLAEDFAGLRDELVVATKAGYPFFPGPHGTGGGRKHLLGSLEHSLRSLRLDHVDIFYMHRFDPETPLEETASALDAAVRAGKTRYVGISSFSPARSAEISELLHELGTPLLIHQPSYSMLNRWIEEGEPSLLDVAEQQGFGVIAFSALAQGLLTTKYLDGVPEGSRATQGKTLREGMLSEANIERVRALNAIAEQRGQTLPQMALSWALRDPRVTSVLIGASRPEQLDDTVRCVQASGFTAEELARIDEHAQDGGLNMWAASSQA</sequence>
<dbReference type="Proteomes" id="UP000292507">
    <property type="component" value="Unassembled WGS sequence"/>
</dbReference>
<organism evidence="5 6">
    <name type="scientific">Blastococcus saxobsidens</name>
    <dbReference type="NCBI Taxonomy" id="138336"/>
    <lineage>
        <taxon>Bacteria</taxon>
        <taxon>Bacillati</taxon>
        <taxon>Actinomycetota</taxon>
        <taxon>Actinomycetes</taxon>
        <taxon>Geodermatophilales</taxon>
        <taxon>Geodermatophilaceae</taxon>
        <taxon>Blastococcus</taxon>
    </lineage>
</organism>
<evidence type="ECO:0000313" key="5">
    <source>
        <dbReference type="EMBL" id="RZU32106.1"/>
    </source>
</evidence>
<keyword evidence="3" id="KW-0560">Oxidoreductase</keyword>
<dbReference type="InterPro" id="IPR036812">
    <property type="entry name" value="NAD(P)_OxRdtase_dom_sf"/>
</dbReference>
<dbReference type="PANTHER" id="PTHR43150:SF4">
    <property type="entry name" value="L-GLYCERALDEHYDE 3-PHOSPHATE REDUCTASE"/>
    <property type="match status" value="1"/>
</dbReference>
<dbReference type="GO" id="GO:0051596">
    <property type="term" value="P:methylglyoxal catabolic process"/>
    <property type="evidence" value="ECO:0007669"/>
    <property type="project" value="TreeGrafter"/>
</dbReference>
<dbReference type="PRINTS" id="PR01577">
    <property type="entry name" value="KCNABCHANNEL"/>
</dbReference>
<evidence type="ECO:0000256" key="2">
    <source>
        <dbReference type="ARBA" id="ARBA00022857"/>
    </source>
</evidence>
<dbReference type="NCBIfam" id="NF007388">
    <property type="entry name" value="PRK09912.1"/>
    <property type="match status" value="1"/>
</dbReference>
<comment type="similarity">
    <text evidence="1">Belongs to the shaker potassium channel beta subunit family.</text>
</comment>
<evidence type="ECO:0000256" key="1">
    <source>
        <dbReference type="ARBA" id="ARBA00006515"/>
    </source>
</evidence>
<evidence type="ECO:0000259" key="4">
    <source>
        <dbReference type="Pfam" id="PF00248"/>
    </source>
</evidence>
<protein>
    <submittedName>
        <fullName evidence="5">L-glyceraldehyde 3-phosphate reductase</fullName>
    </submittedName>
</protein>
<keyword evidence="2" id="KW-0521">NADP</keyword>